<dbReference type="HOGENOM" id="CLU_3407358_0_0_0"/>
<feature type="compositionally biased region" description="Gly residues" evidence="1">
    <location>
        <begin position="1"/>
        <end position="13"/>
    </location>
</feature>
<protein>
    <submittedName>
        <fullName evidence="2">Uncharacterized protein</fullName>
    </submittedName>
</protein>
<organism evidence="2 3">
    <name type="scientific">Chlamydia ibidis</name>
    <dbReference type="NCBI Taxonomy" id="1405396"/>
    <lineage>
        <taxon>Bacteria</taxon>
        <taxon>Pseudomonadati</taxon>
        <taxon>Chlamydiota</taxon>
        <taxon>Chlamydiia</taxon>
        <taxon>Chlamydiales</taxon>
        <taxon>Chlamydiaceae</taxon>
        <taxon>Chlamydia/Chlamydophila group</taxon>
        <taxon>Chlamydia</taxon>
    </lineage>
</organism>
<evidence type="ECO:0000313" key="3">
    <source>
        <dbReference type="Proteomes" id="UP000016200"/>
    </source>
</evidence>
<evidence type="ECO:0000313" key="2">
    <source>
        <dbReference type="EMBL" id="EPP35500.1"/>
    </source>
</evidence>
<proteinExistence type="predicted"/>
<gene>
    <name evidence="2" type="ORF">CP10139811_1494</name>
</gene>
<feature type="non-terminal residue" evidence="2">
    <location>
        <position position="30"/>
    </location>
</feature>
<sequence length="30" mass="2753">MALGAGVGAGLSCGGFRPQGPHASLAEALG</sequence>
<reference evidence="2 3" key="1">
    <citation type="submission" date="2013-04" db="EMBL/GenBank/DDBJ databases">
        <title>Genome sequence of Chlamydia psittaci 10-1398/11.</title>
        <authorList>
            <person name="Huot-Creasy H."/>
            <person name="McCracken C.L."/>
            <person name="Humphries M."/>
            <person name="Sachse K."/>
            <person name="Laroucau K."/>
            <person name="Bavoil P."/>
            <person name="Myers G.S."/>
        </authorList>
    </citation>
    <scope>NUCLEOTIDE SEQUENCE [LARGE SCALE GENOMIC DNA]</scope>
    <source>
        <strain evidence="2 3">10_1398_11</strain>
    </source>
</reference>
<comment type="caution">
    <text evidence="2">The sequence shown here is derived from an EMBL/GenBank/DDBJ whole genome shotgun (WGS) entry which is preliminary data.</text>
</comment>
<dbReference type="Proteomes" id="UP000016200">
    <property type="component" value="Unassembled WGS sequence"/>
</dbReference>
<feature type="region of interest" description="Disordered" evidence="1">
    <location>
        <begin position="1"/>
        <end position="20"/>
    </location>
</feature>
<dbReference type="AlphaFoldDB" id="S7KM25"/>
<accession>S7KM25</accession>
<evidence type="ECO:0000256" key="1">
    <source>
        <dbReference type="SAM" id="MobiDB-lite"/>
    </source>
</evidence>
<name>S7KM25_9CHLA</name>
<dbReference type="EMBL" id="ATNB01000048">
    <property type="protein sequence ID" value="EPP35500.1"/>
    <property type="molecule type" value="Genomic_DNA"/>
</dbReference>